<evidence type="ECO:0000256" key="3">
    <source>
        <dbReference type="ARBA" id="ARBA00022692"/>
    </source>
</evidence>
<name>A0ABX1QEZ4_9RHOO</name>
<dbReference type="InterPro" id="IPR050545">
    <property type="entry name" value="Mycobact_MmpL"/>
</dbReference>
<evidence type="ECO:0000256" key="2">
    <source>
        <dbReference type="ARBA" id="ARBA00022475"/>
    </source>
</evidence>
<comment type="subcellular location">
    <subcellularLocation>
        <location evidence="1">Cell membrane</location>
        <topology evidence="1">Multi-pass membrane protein</topology>
    </subcellularLocation>
</comment>
<keyword evidence="4 6" id="KW-1133">Transmembrane helix</keyword>
<dbReference type="InterPro" id="IPR004869">
    <property type="entry name" value="MMPL_dom"/>
</dbReference>
<dbReference type="PANTHER" id="PTHR33406">
    <property type="entry name" value="MEMBRANE PROTEIN MJ1562-RELATED"/>
    <property type="match status" value="1"/>
</dbReference>
<keyword evidence="5 6" id="KW-0472">Membrane</keyword>
<proteinExistence type="predicted"/>
<evidence type="ECO:0000256" key="1">
    <source>
        <dbReference type="ARBA" id="ARBA00004651"/>
    </source>
</evidence>
<feature type="transmembrane region" description="Helical" evidence="6">
    <location>
        <begin position="345"/>
        <end position="366"/>
    </location>
</feature>
<feature type="transmembrane region" description="Helical" evidence="6">
    <location>
        <begin position="651"/>
        <end position="670"/>
    </location>
</feature>
<dbReference type="EMBL" id="WTVQ01000025">
    <property type="protein sequence ID" value="NMG76062.1"/>
    <property type="molecule type" value="Genomic_DNA"/>
</dbReference>
<feature type="transmembrane region" description="Helical" evidence="6">
    <location>
        <begin position="372"/>
        <end position="391"/>
    </location>
</feature>
<evidence type="ECO:0000259" key="7">
    <source>
        <dbReference type="Pfam" id="PF03176"/>
    </source>
</evidence>
<keyword evidence="2" id="KW-1003">Cell membrane</keyword>
<feature type="transmembrane region" description="Helical" evidence="6">
    <location>
        <begin position="762"/>
        <end position="784"/>
    </location>
</feature>
<feature type="transmembrane region" description="Helical" evidence="6">
    <location>
        <begin position="677"/>
        <end position="697"/>
    </location>
</feature>
<dbReference type="Proteomes" id="UP000648984">
    <property type="component" value="Unassembled WGS sequence"/>
</dbReference>
<reference evidence="8 9" key="1">
    <citation type="submission" date="2019-12" db="EMBL/GenBank/DDBJ databases">
        <title>Comparative genomics gives insights into the taxonomy of the Azoarcus-Aromatoleum group and reveals separate origins of nif in the plant-associated Azoarcus and non-plant-associated Aromatoleum sub-groups.</title>
        <authorList>
            <person name="Lafos M."/>
            <person name="Maluk M."/>
            <person name="Batista M."/>
            <person name="Junghare M."/>
            <person name="Carmona M."/>
            <person name="Faoro H."/>
            <person name="Cruz L.M."/>
            <person name="Battistoni F."/>
            <person name="De Souza E."/>
            <person name="Pedrosa F."/>
            <person name="Chen W.-M."/>
            <person name="Poole P.S."/>
            <person name="Dixon R.A."/>
            <person name="James E.K."/>
        </authorList>
    </citation>
    <scope>NUCLEOTIDE SEQUENCE [LARGE SCALE GENOMIC DNA]</scope>
    <source>
        <strain evidence="8 9">22Lin</strain>
    </source>
</reference>
<organism evidence="8 9">
    <name type="scientific">Aromatoleum diolicum</name>
    <dbReference type="NCBI Taxonomy" id="75796"/>
    <lineage>
        <taxon>Bacteria</taxon>
        <taxon>Pseudomonadati</taxon>
        <taxon>Pseudomonadota</taxon>
        <taxon>Betaproteobacteria</taxon>
        <taxon>Rhodocyclales</taxon>
        <taxon>Rhodocyclaceae</taxon>
        <taxon>Aromatoleum</taxon>
    </lineage>
</organism>
<dbReference type="SUPFAM" id="SSF82866">
    <property type="entry name" value="Multidrug efflux transporter AcrB transmembrane domain"/>
    <property type="match status" value="2"/>
</dbReference>
<protein>
    <submittedName>
        <fullName evidence="8">MMPL family transporter</fullName>
    </submittedName>
</protein>
<evidence type="ECO:0000256" key="6">
    <source>
        <dbReference type="SAM" id="Phobius"/>
    </source>
</evidence>
<feature type="domain" description="Membrane transport protein MMPL" evidence="7">
    <location>
        <begin position="617"/>
        <end position="787"/>
    </location>
</feature>
<feature type="domain" description="Membrane transport protein MMPL" evidence="7">
    <location>
        <begin position="178"/>
        <end position="395"/>
    </location>
</feature>
<feature type="transmembrane region" description="Helical" evidence="6">
    <location>
        <begin position="250"/>
        <end position="269"/>
    </location>
</feature>
<dbReference type="Pfam" id="PF03176">
    <property type="entry name" value="MMPL"/>
    <property type="match status" value="2"/>
</dbReference>
<feature type="transmembrane region" description="Helical" evidence="6">
    <location>
        <begin position="703"/>
        <end position="723"/>
    </location>
</feature>
<feature type="transmembrane region" description="Helical" evidence="6">
    <location>
        <begin position="735"/>
        <end position="756"/>
    </location>
</feature>
<dbReference type="PROSITE" id="PS51257">
    <property type="entry name" value="PROKAR_LIPOPROTEIN"/>
    <property type="match status" value="1"/>
</dbReference>
<keyword evidence="9" id="KW-1185">Reference proteome</keyword>
<dbReference type="PANTHER" id="PTHR33406:SF13">
    <property type="entry name" value="MEMBRANE PROTEIN YDFJ"/>
    <property type="match status" value="1"/>
</dbReference>
<feature type="transmembrane region" description="Helical" evidence="6">
    <location>
        <begin position="276"/>
        <end position="297"/>
    </location>
</feature>
<dbReference type="RefSeq" id="WP_169261212.1">
    <property type="nucleotide sequence ID" value="NZ_WTVQ01000025.1"/>
</dbReference>
<accession>A0ABX1QEZ4</accession>
<sequence length="796" mass="83432">MTRRFVPALLVWLAFVAACIGIISQTRFTTDLSAFLPASPTAEQQVLVDQLRDGMVSRLLLVGIEGGDAKTRAEVSRSVAHTLRADPAFGVVANGEPIHRERDQVLLFQHRYLLSPAVTPERFTADGLQTAIGESIDLLASPIGMLTKSLLPRDPTGEMMQLLERLDGGNRPAMSEGVWASRDGQRALLLAQTRAAGSDLDNQQAAIANLRGAFAAAVANSQASAAEVKLLISGPGVFAVASRATIKDEVLRLVLISTALIVALLLFIYRSPVALMLGLLPVVSGELAGVVAVSLGFGMVHGITLGFGTTLIGEAVDYAIYLFVQSGDTNDQAAGDPGKQRAFWATIWLGVLTSICGFAALIFAGFPGLAQLGLYSIAGLTAAALTTRFILPHLLPAGFAVRDVSPFGVRLQGFVAVAHRLRWGLLALAVLAAGVIHVNRDRVWNHELSALSPVSAADQALDLALRSDLGAPDVRYMIVVRGADPEAALRAAETVGEHLQPLVDTGAIGGFESAAHYLPSQSRQLARRASLPEGVELANRLRTATADLPLPAERLAPFLADVATARERAPLTRADLDGTSFAMAVDSLLIRQGDHWTALLPLRAPVTGPHAHEVDAAQVRAALAQVTGTEALFIDMKGESDALYGGYLREAVLLSLAGVAAIVVLLAFTLRSPRRVLRVLMPLAAAVLVVVAGLVLAGVALTILHLVGLLLIVAVGSNYALFFDQDNGADGPAPRTLASMLFANLTTVTGFGVLAFSSVPVLQAIGGTVGPGAILALLFAATLARPSCPAAGNPLR</sequence>
<comment type="caution">
    <text evidence="8">The sequence shown here is derived from an EMBL/GenBank/DDBJ whole genome shotgun (WGS) entry which is preliminary data.</text>
</comment>
<evidence type="ECO:0000256" key="4">
    <source>
        <dbReference type="ARBA" id="ARBA00022989"/>
    </source>
</evidence>
<gene>
    <name evidence="8" type="ORF">GPA25_14935</name>
</gene>
<feature type="transmembrane region" description="Helical" evidence="6">
    <location>
        <begin position="303"/>
        <end position="324"/>
    </location>
</feature>
<evidence type="ECO:0000313" key="9">
    <source>
        <dbReference type="Proteomes" id="UP000648984"/>
    </source>
</evidence>
<evidence type="ECO:0000256" key="5">
    <source>
        <dbReference type="ARBA" id="ARBA00023136"/>
    </source>
</evidence>
<dbReference type="Gene3D" id="1.20.1640.10">
    <property type="entry name" value="Multidrug efflux transporter AcrB transmembrane domain"/>
    <property type="match status" value="2"/>
</dbReference>
<keyword evidence="3 6" id="KW-0812">Transmembrane</keyword>
<evidence type="ECO:0000313" key="8">
    <source>
        <dbReference type="EMBL" id="NMG76062.1"/>
    </source>
</evidence>